<sequence length="184" mass="20595">FNFWERVAIFGACFVQICKVDTHPLAVVMFLYHYWVCKPVLRTPVVSTGFQVKMSRLFLSMSQSSILPFSDRLPHIVTVCSGYSRCIATFIPFTTAGSLSGISFGDSVTILHSVSIMVFPQSVTIPPFIRNLSILWAVDETAWIFLRPGRPMMPLYGTAIKFLKALIECSSSPRDTISEIYPNG</sequence>
<accession>A0A699SFS5</accession>
<organism evidence="1">
    <name type="scientific">Tanacetum cinerariifolium</name>
    <name type="common">Dalmatian daisy</name>
    <name type="synonym">Chrysanthemum cinerariifolium</name>
    <dbReference type="NCBI Taxonomy" id="118510"/>
    <lineage>
        <taxon>Eukaryota</taxon>
        <taxon>Viridiplantae</taxon>
        <taxon>Streptophyta</taxon>
        <taxon>Embryophyta</taxon>
        <taxon>Tracheophyta</taxon>
        <taxon>Spermatophyta</taxon>
        <taxon>Magnoliopsida</taxon>
        <taxon>eudicotyledons</taxon>
        <taxon>Gunneridae</taxon>
        <taxon>Pentapetalae</taxon>
        <taxon>asterids</taxon>
        <taxon>campanulids</taxon>
        <taxon>Asterales</taxon>
        <taxon>Asteraceae</taxon>
        <taxon>Asteroideae</taxon>
        <taxon>Anthemideae</taxon>
        <taxon>Anthemidinae</taxon>
        <taxon>Tanacetum</taxon>
    </lineage>
</organism>
<reference evidence="1" key="1">
    <citation type="journal article" date="2019" name="Sci. Rep.">
        <title>Draft genome of Tanacetum cinerariifolium, the natural source of mosquito coil.</title>
        <authorList>
            <person name="Yamashiro T."/>
            <person name="Shiraishi A."/>
            <person name="Satake H."/>
            <person name="Nakayama K."/>
        </authorList>
    </citation>
    <scope>NUCLEOTIDE SEQUENCE</scope>
</reference>
<dbReference type="EMBL" id="BKCJ011160042">
    <property type="protein sequence ID" value="GFC96412.1"/>
    <property type="molecule type" value="Genomic_DNA"/>
</dbReference>
<evidence type="ECO:0000313" key="1">
    <source>
        <dbReference type="EMBL" id="GFC96412.1"/>
    </source>
</evidence>
<proteinExistence type="predicted"/>
<gene>
    <name evidence="1" type="ORF">Tci_868382</name>
</gene>
<comment type="caution">
    <text evidence="1">The sequence shown here is derived from an EMBL/GenBank/DDBJ whole genome shotgun (WGS) entry which is preliminary data.</text>
</comment>
<name>A0A699SFS5_TANCI</name>
<dbReference type="AlphaFoldDB" id="A0A699SFS5"/>
<protein>
    <submittedName>
        <fullName evidence="1">Uncharacterized protein</fullName>
    </submittedName>
</protein>
<feature type="non-terminal residue" evidence="1">
    <location>
        <position position="1"/>
    </location>
</feature>